<dbReference type="EMBL" id="JBHUMM010000043">
    <property type="protein sequence ID" value="MFD2673338.1"/>
    <property type="molecule type" value="Genomic_DNA"/>
</dbReference>
<evidence type="ECO:0000313" key="1">
    <source>
        <dbReference type="EMBL" id="MFD2673338.1"/>
    </source>
</evidence>
<evidence type="ECO:0000313" key="2">
    <source>
        <dbReference type="Proteomes" id="UP001597497"/>
    </source>
</evidence>
<organism evidence="1 2">
    <name type="scientific">Marinicrinis sediminis</name>
    <dbReference type="NCBI Taxonomy" id="1652465"/>
    <lineage>
        <taxon>Bacteria</taxon>
        <taxon>Bacillati</taxon>
        <taxon>Bacillota</taxon>
        <taxon>Bacilli</taxon>
        <taxon>Bacillales</taxon>
        <taxon>Paenibacillaceae</taxon>
    </lineage>
</organism>
<proteinExistence type="predicted"/>
<name>A0ABW5RE26_9BACL</name>
<reference evidence="2" key="1">
    <citation type="journal article" date="2019" name="Int. J. Syst. Evol. Microbiol.">
        <title>The Global Catalogue of Microorganisms (GCM) 10K type strain sequencing project: providing services to taxonomists for standard genome sequencing and annotation.</title>
        <authorList>
            <consortium name="The Broad Institute Genomics Platform"/>
            <consortium name="The Broad Institute Genome Sequencing Center for Infectious Disease"/>
            <person name="Wu L."/>
            <person name="Ma J."/>
        </authorList>
    </citation>
    <scope>NUCLEOTIDE SEQUENCE [LARGE SCALE GENOMIC DNA]</scope>
    <source>
        <strain evidence="2">KCTC 33676</strain>
    </source>
</reference>
<keyword evidence="2" id="KW-1185">Reference proteome</keyword>
<dbReference type="Proteomes" id="UP001597497">
    <property type="component" value="Unassembled WGS sequence"/>
</dbReference>
<comment type="caution">
    <text evidence="1">The sequence shown here is derived from an EMBL/GenBank/DDBJ whole genome shotgun (WGS) entry which is preliminary data.</text>
</comment>
<protein>
    <recommendedName>
        <fullName evidence="3">Butirosin biosynthesis protein H N-terminal domain-containing protein</fullName>
    </recommendedName>
</protein>
<evidence type="ECO:0008006" key="3">
    <source>
        <dbReference type="Google" id="ProtNLM"/>
    </source>
</evidence>
<dbReference type="RefSeq" id="WP_379930905.1">
    <property type="nucleotide sequence ID" value="NZ_JBHUMM010000043.1"/>
</dbReference>
<accession>A0ABW5RE26</accession>
<gene>
    <name evidence="1" type="ORF">ACFSUC_17320</name>
</gene>
<sequence>MIRKTLPIHANPGLETECYHNFRLSLLLADAQREPWAWGHFVNLQLSCEASFRFPLVRFEEHLDLYAPVLKEEPLPCEGRDCIAVIREAIMRDQYVVIYLNWKHIPGSNLYEQKDMVHDAIIYGFDDERKLLQMIAFEVEGRSYAPIHLSYELCRREFETILQEELHAQQWFAYYGFPLSAITVQNHRDMNFEASSLYFSLDRGKVGIQKGSVQMFANGYPVNEAMSDYFAQVAAGRELDPREYHFWNIVIVKMVQHKKWMLRRLHYLQANNPSKLLQACQRLYEKAKQQLMQVRIDSFKYQKTGEIHYVRQLSEHFHLIYEQEKRAVPLLMEHLIQVRMSPWQTETNRTGEKGR</sequence>